<evidence type="ECO:0000259" key="5">
    <source>
        <dbReference type="Pfam" id="PF14768"/>
    </source>
</evidence>
<reference evidence="6" key="1">
    <citation type="submission" date="2022-03" db="EMBL/GenBank/DDBJ databases">
        <authorList>
            <person name="Martin C."/>
        </authorList>
    </citation>
    <scope>NUCLEOTIDE SEQUENCE</scope>
</reference>
<dbReference type="InterPro" id="IPR028156">
    <property type="entry name" value="RIP"/>
</dbReference>
<dbReference type="Pfam" id="PF14768">
    <property type="entry name" value="RPA_interact_C"/>
    <property type="match status" value="1"/>
</dbReference>
<feature type="non-terminal residue" evidence="6">
    <location>
        <position position="1"/>
    </location>
</feature>
<evidence type="ECO:0000313" key="6">
    <source>
        <dbReference type="EMBL" id="CAH1801556.1"/>
    </source>
</evidence>
<keyword evidence="2" id="KW-0863">Zinc-finger</keyword>
<evidence type="ECO:0000256" key="1">
    <source>
        <dbReference type="ARBA" id="ARBA00022723"/>
    </source>
</evidence>
<dbReference type="PANTHER" id="PTHR31742:SF1">
    <property type="entry name" value="RPA-INTERACTING PROTEIN"/>
    <property type="match status" value="1"/>
</dbReference>
<evidence type="ECO:0000256" key="3">
    <source>
        <dbReference type="ARBA" id="ARBA00022833"/>
    </source>
</evidence>
<dbReference type="GO" id="GO:0005634">
    <property type="term" value="C:nucleus"/>
    <property type="evidence" value="ECO:0007669"/>
    <property type="project" value="TreeGrafter"/>
</dbReference>
<name>A0A8S4Q450_OWEFU</name>
<keyword evidence="7" id="KW-1185">Reference proteome</keyword>
<dbReference type="PANTHER" id="PTHR31742">
    <property type="entry name" value="RPA-INTERACTING PROTEIN RPAIN"/>
    <property type="match status" value="1"/>
</dbReference>
<feature type="domain" description="RPA-interacting protein C-terminal" evidence="5">
    <location>
        <begin position="112"/>
        <end position="193"/>
    </location>
</feature>
<protein>
    <recommendedName>
        <fullName evidence="5">RPA-interacting protein C-terminal domain-containing protein</fullName>
    </recommendedName>
</protein>
<dbReference type="AlphaFoldDB" id="A0A8S4Q450"/>
<gene>
    <name evidence="6" type="ORF">OFUS_LOCUS25337</name>
</gene>
<organism evidence="6 7">
    <name type="scientific">Owenia fusiformis</name>
    <name type="common">Polychaete worm</name>
    <dbReference type="NCBI Taxonomy" id="6347"/>
    <lineage>
        <taxon>Eukaryota</taxon>
        <taxon>Metazoa</taxon>
        <taxon>Spiralia</taxon>
        <taxon>Lophotrochozoa</taxon>
        <taxon>Annelida</taxon>
        <taxon>Polychaeta</taxon>
        <taxon>Sedentaria</taxon>
        <taxon>Canalipalpata</taxon>
        <taxon>Sabellida</taxon>
        <taxon>Oweniida</taxon>
        <taxon>Oweniidae</taxon>
        <taxon>Owenia</taxon>
    </lineage>
</organism>
<comment type="caution">
    <text evidence="6">The sequence shown here is derived from an EMBL/GenBank/DDBJ whole genome shotgun (WGS) entry which is preliminary data.</text>
</comment>
<dbReference type="OrthoDB" id="435311at2759"/>
<feature type="coiled-coil region" evidence="4">
    <location>
        <begin position="70"/>
        <end position="98"/>
    </location>
</feature>
<accession>A0A8S4Q450</accession>
<evidence type="ECO:0000256" key="2">
    <source>
        <dbReference type="ARBA" id="ARBA00022771"/>
    </source>
</evidence>
<dbReference type="GO" id="GO:0006606">
    <property type="term" value="P:protein import into nucleus"/>
    <property type="evidence" value="ECO:0007669"/>
    <property type="project" value="TreeGrafter"/>
</dbReference>
<sequence>RCVEKIKQSRAKFMDRIRKLKNDHEANESSLVNDLMETEWQEMRKENKSLPDFRSKDGAQDEVEYLLTIFDEIERELKLEEQRLLDEYEDNLRSDETELCNAVERLSTTEVICPLCQKQPLMENKAVIFCKCGLRIDTQQDCTGLSYLSQQLAEGTKIHSAECDETPQFSQLSQRQLGIENLIMSCKSCDFMFIII</sequence>
<keyword evidence="3" id="KW-0862">Zinc</keyword>
<evidence type="ECO:0000313" key="7">
    <source>
        <dbReference type="Proteomes" id="UP000749559"/>
    </source>
</evidence>
<dbReference type="GO" id="GO:0008270">
    <property type="term" value="F:zinc ion binding"/>
    <property type="evidence" value="ECO:0007669"/>
    <property type="project" value="UniProtKB-KW"/>
</dbReference>
<dbReference type="InterPro" id="IPR028159">
    <property type="entry name" value="RPA_interact_C_dom"/>
</dbReference>
<dbReference type="EMBL" id="CAIIXF020000012">
    <property type="protein sequence ID" value="CAH1801556.1"/>
    <property type="molecule type" value="Genomic_DNA"/>
</dbReference>
<proteinExistence type="predicted"/>
<keyword evidence="1" id="KW-0479">Metal-binding</keyword>
<dbReference type="Proteomes" id="UP000749559">
    <property type="component" value="Unassembled WGS sequence"/>
</dbReference>
<keyword evidence="4" id="KW-0175">Coiled coil</keyword>
<evidence type="ECO:0000256" key="4">
    <source>
        <dbReference type="SAM" id="Coils"/>
    </source>
</evidence>